<accession>A0A9D3VRL3</accession>
<dbReference type="Proteomes" id="UP000828251">
    <property type="component" value="Unassembled WGS sequence"/>
</dbReference>
<organism evidence="1 2">
    <name type="scientific">Gossypium stocksii</name>
    <dbReference type="NCBI Taxonomy" id="47602"/>
    <lineage>
        <taxon>Eukaryota</taxon>
        <taxon>Viridiplantae</taxon>
        <taxon>Streptophyta</taxon>
        <taxon>Embryophyta</taxon>
        <taxon>Tracheophyta</taxon>
        <taxon>Spermatophyta</taxon>
        <taxon>Magnoliopsida</taxon>
        <taxon>eudicotyledons</taxon>
        <taxon>Gunneridae</taxon>
        <taxon>Pentapetalae</taxon>
        <taxon>rosids</taxon>
        <taxon>malvids</taxon>
        <taxon>Malvales</taxon>
        <taxon>Malvaceae</taxon>
        <taxon>Malvoideae</taxon>
        <taxon>Gossypium</taxon>
    </lineage>
</organism>
<comment type="caution">
    <text evidence="1">The sequence shown here is derived from an EMBL/GenBank/DDBJ whole genome shotgun (WGS) entry which is preliminary data.</text>
</comment>
<dbReference type="OrthoDB" id="1748181at2759"/>
<evidence type="ECO:0000313" key="2">
    <source>
        <dbReference type="Proteomes" id="UP000828251"/>
    </source>
</evidence>
<dbReference type="PANTHER" id="PTHR33710:SF71">
    <property type="entry name" value="ENDONUCLEASE_EXONUCLEASE_PHOSPHATASE DOMAIN-CONTAINING PROTEIN"/>
    <property type="match status" value="1"/>
</dbReference>
<protein>
    <submittedName>
        <fullName evidence="1">Uncharacterized protein</fullName>
    </submittedName>
</protein>
<sequence>MEDPMLVPLFFTHYRVQVHDLHPGFYLETVTKQLGYFIRVFEEYDWQQLSRANQLFMRIRVLLDIRSLLRRRKKSRGRSTDSNEALVWECYELVSPRVTRMLQQMLKLYNPQVVFFMEIKLDSGKMEIEHQRGGFVYGIDVHADEDFGFEGPWFTWERWTFAHNNIKERLDRGVANSAWWTFFLNVVVCHLPHSFSGHYLILLRMDKGERHPRSFEFRFE</sequence>
<keyword evidence="2" id="KW-1185">Reference proteome</keyword>
<evidence type="ECO:0000313" key="1">
    <source>
        <dbReference type="EMBL" id="KAH1091383.1"/>
    </source>
</evidence>
<dbReference type="PANTHER" id="PTHR33710">
    <property type="entry name" value="BNAC02G09200D PROTEIN"/>
    <property type="match status" value="1"/>
</dbReference>
<gene>
    <name evidence="1" type="ORF">J1N35_018640</name>
</gene>
<name>A0A9D3VRL3_9ROSI</name>
<dbReference type="EMBL" id="JAIQCV010000006">
    <property type="protein sequence ID" value="KAH1091383.1"/>
    <property type="molecule type" value="Genomic_DNA"/>
</dbReference>
<proteinExistence type="predicted"/>
<reference evidence="1 2" key="1">
    <citation type="journal article" date="2021" name="Plant Biotechnol. J.">
        <title>Multi-omics assisted identification of the key and species-specific regulatory components of drought-tolerant mechanisms in Gossypium stocksii.</title>
        <authorList>
            <person name="Yu D."/>
            <person name="Ke L."/>
            <person name="Zhang D."/>
            <person name="Wu Y."/>
            <person name="Sun Y."/>
            <person name="Mei J."/>
            <person name="Sun J."/>
            <person name="Sun Y."/>
        </authorList>
    </citation>
    <scope>NUCLEOTIDE SEQUENCE [LARGE SCALE GENOMIC DNA]</scope>
    <source>
        <strain evidence="2">cv. E1</strain>
        <tissue evidence="1">Leaf</tissue>
    </source>
</reference>
<dbReference type="AlphaFoldDB" id="A0A9D3VRL3"/>